<feature type="region of interest" description="Disordered" evidence="1">
    <location>
        <begin position="1"/>
        <end position="79"/>
    </location>
</feature>
<dbReference type="Proteomes" id="UP001066276">
    <property type="component" value="Chromosome 3_2"/>
</dbReference>
<name>A0AAV7TNN2_PLEWA</name>
<comment type="caution">
    <text evidence="2">The sequence shown here is derived from an EMBL/GenBank/DDBJ whole genome shotgun (WGS) entry which is preliminary data.</text>
</comment>
<protein>
    <submittedName>
        <fullName evidence="2">Uncharacterized protein</fullName>
    </submittedName>
</protein>
<accession>A0AAV7TNN2</accession>
<dbReference type="AlphaFoldDB" id="A0AAV7TNN2"/>
<sequence>MLPWERFHGEAGISRLPRQPPMTRAQRIGQREAKGQGFPRRRGERGRESGERGRRSGERGRESGERGRRSDEQGRRNGE</sequence>
<feature type="compositionally biased region" description="Basic and acidic residues" evidence="1">
    <location>
        <begin position="45"/>
        <end position="79"/>
    </location>
</feature>
<gene>
    <name evidence="2" type="ORF">NDU88_003092</name>
</gene>
<dbReference type="EMBL" id="JANPWB010000006">
    <property type="protein sequence ID" value="KAJ1177840.1"/>
    <property type="molecule type" value="Genomic_DNA"/>
</dbReference>
<keyword evidence="3" id="KW-1185">Reference proteome</keyword>
<evidence type="ECO:0000313" key="3">
    <source>
        <dbReference type="Proteomes" id="UP001066276"/>
    </source>
</evidence>
<reference evidence="2" key="1">
    <citation type="journal article" date="2022" name="bioRxiv">
        <title>Sequencing and chromosome-scale assembly of the giantPleurodeles waltlgenome.</title>
        <authorList>
            <person name="Brown T."/>
            <person name="Elewa A."/>
            <person name="Iarovenko S."/>
            <person name="Subramanian E."/>
            <person name="Araus A.J."/>
            <person name="Petzold A."/>
            <person name="Susuki M."/>
            <person name="Suzuki K.-i.T."/>
            <person name="Hayashi T."/>
            <person name="Toyoda A."/>
            <person name="Oliveira C."/>
            <person name="Osipova E."/>
            <person name="Leigh N.D."/>
            <person name="Simon A."/>
            <person name="Yun M.H."/>
        </authorList>
    </citation>
    <scope>NUCLEOTIDE SEQUENCE</scope>
    <source>
        <strain evidence="2">20211129_DDA</strain>
        <tissue evidence="2">Liver</tissue>
    </source>
</reference>
<evidence type="ECO:0000256" key="1">
    <source>
        <dbReference type="SAM" id="MobiDB-lite"/>
    </source>
</evidence>
<organism evidence="2 3">
    <name type="scientific">Pleurodeles waltl</name>
    <name type="common">Iberian ribbed newt</name>
    <dbReference type="NCBI Taxonomy" id="8319"/>
    <lineage>
        <taxon>Eukaryota</taxon>
        <taxon>Metazoa</taxon>
        <taxon>Chordata</taxon>
        <taxon>Craniata</taxon>
        <taxon>Vertebrata</taxon>
        <taxon>Euteleostomi</taxon>
        <taxon>Amphibia</taxon>
        <taxon>Batrachia</taxon>
        <taxon>Caudata</taxon>
        <taxon>Salamandroidea</taxon>
        <taxon>Salamandridae</taxon>
        <taxon>Pleurodelinae</taxon>
        <taxon>Pleurodeles</taxon>
    </lineage>
</organism>
<evidence type="ECO:0000313" key="2">
    <source>
        <dbReference type="EMBL" id="KAJ1177840.1"/>
    </source>
</evidence>
<proteinExistence type="predicted"/>